<sequence>MSEGEEPNPNFWKKPRFRAIFLHIGLMVTCIGYIVIGAYLFQSIERPIELEMNKEAVSVFNKINSEFLSRIKESDQNVEEMVDTYIENILLLFENSHYAHVFETRFANLSTDKDIWTFPAAVLFATTTIIPVGYGYVCPSSELGKVLLIVYGIVGIPLALVTVANIGKFLSRIVSVWLNESMSLPTGLFLSLLFFYPIFGGLLFHSYADLSLQDAIYFSFTSIFTIGFGDLMPNVNVVYLVVFIIIGVLLVTITIDFIVAEAIDYVHYMGRHVGKARMIVSKMVKVGASFFLVQHTKHRFTLNDL</sequence>
<feature type="transmembrane region" description="Helical" evidence="9">
    <location>
        <begin position="215"/>
        <end position="232"/>
    </location>
</feature>
<keyword evidence="4 9" id="KW-1133">Transmembrane helix</keyword>
<evidence type="ECO:0000259" key="10">
    <source>
        <dbReference type="Pfam" id="PF07885"/>
    </source>
</evidence>
<dbReference type="GO" id="GO:0022841">
    <property type="term" value="F:potassium ion leak channel activity"/>
    <property type="evidence" value="ECO:0007669"/>
    <property type="project" value="TreeGrafter"/>
</dbReference>
<evidence type="ECO:0000313" key="12">
    <source>
        <dbReference type="WBParaSite" id="ACAC_0000037001-mRNA-1"/>
    </source>
</evidence>
<comment type="similarity">
    <text evidence="8">Belongs to the two pore domain potassium channel (TC 1.A.1.8) family.</text>
</comment>
<dbReference type="InterPro" id="IPR003280">
    <property type="entry name" value="2pore_dom_K_chnl"/>
</dbReference>
<keyword evidence="2 8" id="KW-0813">Transport</keyword>
<evidence type="ECO:0000256" key="7">
    <source>
        <dbReference type="ARBA" id="ARBA00023303"/>
    </source>
</evidence>
<dbReference type="GO" id="GO:0015271">
    <property type="term" value="F:outward rectifier potassium channel activity"/>
    <property type="evidence" value="ECO:0007669"/>
    <property type="project" value="TreeGrafter"/>
</dbReference>
<name>A0A158P5Y6_ANGCA</name>
<reference evidence="11" key="1">
    <citation type="submission" date="2012-09" db="EMBL/GenBank/DDBJ databases">
        <authorList>
            <person name="Martin A.A."/>
        </authorList>
    </citation>
    <scope>NUCLEOTIDE SEQUENCE</scope>
</reference>
<feature type="domain" description="Potassium channel" evidence="10">
    <location>
        <begin position="192"/>
        <end position="259"/>
    </location>
</feature>
<dbReference type="PANTHER" id="PTHR11003:SF288">
    <property type="entry name" value="POTASSIUM CHANNEL DOMAIN-CONTAINING PROTEIN"/>
    <property type="match status" value="1"/>
</dbReference>
<dbReference type="AlphaFoldDB" id="A0A158P5Y6"/>
<dbReference type="Proteomes" id="UP000035642">
    <property type="component" value="Unassembled WGS sequence"/>
</dbReference>
<dbReference type="PRINTS" id="PR01333">
    <property type="entry name" value="2POREKCHANEL"/>
</dbReference>
<feature type="transmembrane region" description="Helical" evidence="9">
    <location>
        <begin position="187"/>
        <end position="208"/>
    </location>
</feature>
<accession>A0A158P5Y6</accession>
<feature type="transmembrane region" description="Helical" evidence="9">
    <location>
        <begin position="238"/>
        <end position="259"/>
    </location>
</feature>
<keyword evidence="7 8" id="KW-0407">Ion channel</keyword>
<keyword evidence="3 8" id="KW-0812">Transmembrane</keyword>
<feature type="transmembrane region" description="Helical" evidence="9">
    <location>
        <begin position="115"/>
        <end position="134"/>
    </location>
</feature>
<dbReference type="WBParaSite" id="ACAC_0000037001-mRNA-1">
    <property type="protein sequence ID" value="ACAC_0000037001-mRNA-1"/>
    <property type="gene ID" value="ACAC_0000037001"/>
</dbReference>
<evidence type="ECO:0000256" key="5">
    <source>
        <dbReference type="ARBA" id="ARBA00023065"/>
    </source>
</evidence>
<dbReference type="PANTHER" id="PTHR11003">
    <property type="entry name" value="POTASSIUM CHANNEL, SUBFAMILY K"/>
    <property type="match status" value="1"/>
</dbReference>
<feature type="domain" description="Potassium channel" evidence="10">
    <location>
        <begin position="113"/>
        <end position="171"/>
    </location>
</feature>
<dbReference type="Gene3D" id="1.10.287.70">
    <property type="match status" value="1"/>
</dbReference>
<organism evidence="11 12">
    <name type="scientific">Angiostrongylus cantonensis</name>
    <name type="common">Rat lungworm</name>
    <dbReference type="NCBI Taxonomy" id="6313"/>
    <lineage>
        <taxon>Eukaryota</taxon>
        <taxon>Metazoa</taxon>
        <taxon>Ecdysozoa</taxon>
        <taxon>Nematoda</taxon>
        <taxon>Chromadorea</taxon>
        <taxon>Rhabditida</taxon>
        <taxon>Rhabditina</taxon>
        <taxon>Rhabditomorpha</taxon>
        <taxon>Strongyloidea</taxon>
        <taxon>Metastrongylidae</taxon>
        <taxon>Angiostrongylus</taxon>
    </lineage>
</organism>
<keyword evidence="6 9" id="KW-0472">Membrane</keyword>
<keyword evidence="11" id="KW-1185">Reference proteome</keyword>
<protein>
    <submittedName>
        <fullName evidence="12">Ion channel</fullName>
    </submittedName>
</protein>
<evidence type="ECO:0000256" key="8">
    <source>
        <dbReference type="RuleBase" id="RU003857"/>
    </source>
</evidence>
<dbReference type="GO" id="GO:0030322">
    <property type="term" value="P:stabilization of membrane potential"/>
    <property type="evidence" value="ECO:0007669"/>
    <property type="project" value="TreeGrafter"/>
</dbReference>
<feature type="transmembrane region" description="Helical" evidence="9">
    <location>
        <begin position="20"/>
        <end position="41"/>
    </location>
</feature>
<dbReference type="InterPro" id="IPR013099">
    <property type="entry name" value="K_chnl_dom"/>
</dbReference>
<evidence type="ECO:0000313" key="11">
    <source>
        <dbReference type="Proteomes" id="UP000035642"/>
    </source>
</evidence>
<evidence type="ECO:0000256" key="3">
    <source>
        <dbReference type="ARBA" id="ARBA00022692"/>
    </source>
</evidence>
<evidence type="ECO:0000256" key="9">
    <source>
        <dbReference type="SAM" id="Phobius"/>
    </source>
</evidence>
<dbReference type="SUPFAM" id="SSF81324">
    <property type="entry name" value="Voltage-gated potassium channels"/>
    <property type="match status" value="2"/>
</dbReference>
<evidence type="ECO:0000256" key="4">
    <source>
        <dbReference type="ARBA" id="ARBA00022989"/>
    </source>
</evidence>
<evidence type="ECO:0000256" key="6">
    <source>
        <dbReference type="ARBA" id="ARBA00023136"/>
    </source>
</evidence>
<dbReference type="Pfam" id="PF07885">
    <property type="entry name" value="Ion_trans_2"/>
    <property type="match status" value="2"/>
</dbReference>
<keyword evidence="5 8" id="KW-0406">Ion transport</keyword>
<proteinExistence type="inferred from homology"/>
<dbReference type="GO" id="GO:0005886">
    <property type="term" value="C:plasma membrane"/>
    <property type="evidence" value="ECO:0007669"/>
    <property type="project" value="TreeGrafter"/>
</dbReference>
<reference evidence="12" key="2">
    <citation type="submission" date="2016-04" db="UniProtKB">
        <authorList>
            <consortium name="WormBaseParasite"/>
        </authorList>
    </citation>
    <scope>IDENTIFICATION</scope>
</reference>
<evidence type="ECO:0000256" key="1">
    <source>
        <dbReference type="ARBA" id="ARBA00004141"/>
    </source>
</evidence>
<comment type="subcellular location">
    <subcellularLocation>
        <location evidence="1">Membrane</location>
        <topology evidence="1">Multi-pass membrane protein</topology>
    </subcellularLocation>
</comment>
<evidence type="ECO:0000256" key="2">
    <source>
        <dbReference type="ARBA" id="ARBA00022448"/>
    </source>
</evidence>
<feature type="transmembrane region" description="Helical" evidence="9">
    <location>
        <begin position="146"/>
        <end position="167"/>
    </location>
</feature>